<dbReference type="OrthoDB" id="8678477at2"/>
<dbReference type="InterPro" id="IPR005064">
    <property type="entry name" value="BUG"/>
</dbReference>
<organism evidence="3 4">
    <name type="scientific">Verticiella sediminum</name>
    <dbReference type="NCBI Taxonomy" id="1247510"/>
    <lineage>
        <taxon>Bacteria</taxon>
        <taxon>Pseudomonadati</taxon>
        <taxon>Pseudomonadota</taxon>
        <taxon>Betaproteobacteria</taxon>
        <taxon>Burkholderiales</taxon>
        <taxon>Alcaligenaceae</taxon>
        <taxon>Verticiella</taxon>
    </lineage>
</organism>
<evidence type="ECO:0000256" key="2">
    <source>
        <dbReference type="SAM" id="SignalP"/>
    </source>
</evidence>
<keyword evidence="2" id="KW-0732">Signal</keyword>
<dbReference type="PIRSF" id="PIRSF017082">
    <property type="entry name" value="YflP"/>
    <property type="match status" value="1"/>
</dbReference>
<feature type="chain" id="PRO_5021699307" evidence="2">
    <location>
        <begin position="28"/>
        <end position="328"/>
    </location>
</feature>
<proteinExistence type="inferred from homology"/>
<gene>
    <name evidence="3" type="ORF">FOZ76_11920</name>
</gene>
<dbReference type="AlphaFoldDB" id="A0A556APM1"/>
<feature type="signal peptide" evidence="2">
    <location>
        <begin position="1"/>
        <end position="27"/>
    </location>
</feature>
<dbReference type="PANTHER" id="PTHR42928">
    <property type="entry name" value="TRICARBOXYLATE-BINDING PROTEIN"/>
    <property type="match status" value="1"/>
</dbReference>
<evidence type="ECO:0000313" key="4">
    <source>
        <dbReference type="Proteomes" id="UP000318405"/>
    </source>
</evidence>
<sequence length="328" mass="34680">MQMQRRRLLAGLSAAGLLAAPLCRAMAAQADWPRQPLRLVLPFAAGGPTDVVARALALRAGEVLGQQILVENRTGASGNIATEYVARAAPDGYTALYHSSGLAITPALYQRLNFDPLEDFTPVGQVATIPAVLMVNPTLPVRTIQEFVEHLRANPNGLSYGTGGVGNITHLAVALFLQANELEAVHVPYKGTAPAMTDLIGGRTQFMLDAVSSALPYIQDDRVRALALTSQEPMPELPGVPTFDGSVMPGFVAPTWHAVMLPAGTPDAVVARWGEALAAAAEDPALVSQFAAQGVALQAPSSQQFGPYFAAELERWDQAARAAGIERE</sequence>
<evidence type="ECO:0000313" key="3">
    <source>
        <dbReference type="EMBL" id="TSH94842.1"/>
    </source>
</evidence>
<dbReference type="InterPro" id="IPR042100">
    <property type="entry name" value="Bug_dom1"/>
</dbReference>
<dbReference type="SUPFAM" id="SSF53850">
    <property type="entry name" value="Periplasmic binding protein-like II"/>
    <property type="match status" value="1"/>
</dbReference>
<dbReference type="RefSeq" id="WP_143948488.1">
    <property type="nucleotide sequence ID" value="NZ_BAABMB010000001.1"/>
</dbReference>
<dbReference type="PROSITE" id="PS51318">
    <property type="entry name" value="TAT"/>
    <property type="match status" value="1"/>
</dbReference>
<dbReference type="Proteomes" id="UP000318405">
    <property type="component" value="Unassembled WGS sequence"/>
</dbReference>
<dbReference type="Gene3D" id="3.40.190.10">
    <property type="entry name" value="Periplasmic binding protein-like II"/>
    <property type="match status" value="1"/>
</dbReference>
<dbReference type="CDD" id="cd13578">
    <property type="entry name" value="PBP2_Bug27"/>
    <property type="match status" value="1"/>
</dbReference>
<name>A0A556APM1_9BURK</name>
<dbReference type="PANTHER" id="PTHR42928:SF5">
    <property type="entry name" value="BLR1237 PROTEIN"/>
    <property type="match status" value="1"/>
</dbReference>
<dbReference type="EMBL" id="VLTJ01000023">
    <property type="protein sequence ID" value="TSH94842.1"/>
    <property type="molecule type" value="Genomic_DNA"/>
</dbReference>
<evidence type="ECO:0000256" key="1">
    <source>
        <dbReference type="ARBA" id="ARBA00006987"/>
    </source>
</evidence>
<keyword evidence="4" id="KW-1185">Reference proteome</keyword>
<protein>
    <submittedName>
        <fullName evidence="3">Tripartite tricarboxylate transporter substrate binding protein</fullName>
    </submittedName>
</protein>
<dbReference type="InterPro" id="IPR006311">
    <property type="entry name" value="TAT_signal"/>
</dbReference>
<comment type="similarity">
    <text evidence="1">Belongs to the UPF0065 (bug) family.</text>
</comment>
<dbReference type="Pfam" id="PF03401">
    <property type="entry name" value="TctC"/>
    <property type="match status" value="1"/>
</dbReference>
<reference evidence="3 4" key="1">
    <citation type="submission" date="2019-07" db="EMBL/GenBank/DDBJ databases">
        <title>Qingshengfaniella alkalisoli gen. nov., sp. nov., isolated from saline soil.</title>
        <authorList>
            <person name="Xu L."/>
            <person name="Huang X.-X."/>
            <person name="Sun J.-Q."/>
        </authorList>
    </citation>
    <scope>NUCLEOTIDE SEQUENCE [LARGE SCALE GENOMIC DNA]</scope>
    <source>
        <strain evidence="3 4">DSM 27279</strain>
    </source>
</reference>
<dbReference type="Gene3D" id="3.40.190.150">
    <property type="entry name" value="Bordetella uptake gene, domain 1"/>
    <property type="match status" value="1"/>
</dbReference>
<accession>A0A556APM1</accession>
<comment type="caution">
    <text evidence="3">The sequence shown here is derived from an EMBL/GenBank/DDBJ whole genome shotgun (WGS) entry which is preliminary data.</text>
</comment>